<evidence type="ECO:0000313" key="1">
    <source>
        <dbReference type="EMBL" id="GAG97040.1"/>
    </source>
</evidence>
<protein>
    <submittedName>
        <fullName evidence="1">Uncharacterized protein</fullName>
    </submittedName>
</protein>
<gene>
    <name evidence="1" type="ORF">S01H4_47176</name>
</gene>
<dbReference type="EMBL" id="BART01026449">
    <property type="protein sequence ID" value="GAG97040.1"/>
    <property type="molecule type" value="Genomic_DNA"/>
</dbReference>
<dbReference type="AlphaFoldDB" id="X1BPX6"/>
<reference evidence="1" key="1">
    <citation type="journal article" date="2014" name="Front. Microbiol.">
        <title>High frequency of phylogenetically diverse reductive dehalogenase-homologous genes in deep subseafloor sedimentary metagenomes.</title>
        <authorList>
            <person name="Kawai M."/>
            <person name="Futagami T."/>
            <person name="Toyoda A."/>
            <person name="Takaki Y."/>
            <person name="Nishi S."/>
            <person name="Hori S."/>
            <person name="Arai W."/>
            <person name="Tsubouchi T."/>
            <person name="Morono Y."/>
            <person name="Uchiyama I."/>
            <person name="Ito T."/>
            <person name="Fujiyama A."/>
            <person name="Inagaki F."/>
            <person name="Takami H."/>
        </authorList>
    </citation>
    <scope>NUCLEOTIDE SEQUENCE</scope>
    <source>
        <strain evidence="1">Expedition CK06-06</strain>
    </source>
</reference>
<sequence>MSLQDIVNITITRETRAVSRAGFGISMILGIHKRFNERIKYYSTSNAMLIVNGGDFDSTDLEYIAAVP</sequence>
<proteinExistence type="predicted"/>
<name>X1BPX6_9ZZZZ</name>
<accession>X1BPX6</accession>
<comment type="caution">
    <text evidence="1">The sequence shown here is derived from an EMBL/GenBank/DDBJ whole genome shotgun (WGS) entry which is preliminary data.</text>
</comment>
<feature type="non-terminal residue" evidence="1">
    <location>
        <position position="68"/>
    </location>
</feature>
<organism evidence="1">
    <name type="scientific">marine sediment metagenome</name>
    <dbReference type="NCBI Taxonomy" id="412755"/>
    <lineage>
        <taxon>unclassified sequences</taxon>
        <taxon>metagenomes</taxon>
        <taxon>ecological metagenomes</taxon>
    </lineage>
</organism>